<keyword evidence="2" id="KW-1185">Reference proteome</keyword>
<accession>A0ABP0W7C7</accession>
<reference evidence="1" key="1">
    <citation type="submission" date="2024-02" db="EMBL/GenBank/DDBJ databases">
        <authorList>
            <consortium name="ELIXIR-Norway"/>
            <consortium name="Elixir Norway"/>
        </authorList>
    </citation>
    <scope>NUCLEOTIDE SEQUENCE</scope>
</reference>
<dbReference type="Proteomes" id="UP001497444">
    <property type="component" value="Chromosome 14"/>
</dbReference>
<dbReference type="EMBL" id="OZ020109">
    <property type="protein sequence ID" value="CAK9261836.1"/>
    <property type="molecule type" value="Genomic_DNA"/>
</dbReference>
<protein>
    <recommendedName>
        <fullName evidence="3">Reverse transcriptase domain-containing protein</fullName>
    </recommendedName>
</protein>
<sequence>MNRGALEPSHNGACFTDLVVAFNLMIANTFFKHCLSHLATWRHEATKRWGLWDGEALYVLDVKAAFEGAVLNRFLALNLEVSDLEDEWQKWVHNISATTLEKVGVRKMRQRHKLGLSPATFKLIIARKAAHLARLGTGASLVSKVAYRVANAVVKKVVARDVNLYLKRQANTASHLRE</sequence>
<organism evidence="1 2">
    <name type="scientific">Sphagnum jensenii</name>
    <dbReference type="NCBI Taxonomy" id="128206"/>
    <lineage>
        <taxon>Eukaryota</taxon>
        <taxon>Viridiplantae</taxon>
        <taxon>Streptophyta</taxon>
        <taxon>Embryophyta</taxon>
        <taxon>Bryophyta</taxon>
        <taxon>Sphagnophytina</taxon>
        <taxon>Sphagnopsida</taxon>
        <taxon>Sphagnales</taxon>
        <taxon>Sphagnaceae</taxon>
        <taxon>Sphagnum</taxon>
    </lineage>
</organism>
<name>A0ABP0W7C7_9BRYO</name>
<proteinExistence type="predicted"/>
<evidence type="ECO:0000313" key="2">
    <source>
        <dbReference type="Proteomes" id="UP001497444"/>
    </source>
</evidence>
<gene>
    <name evidence="1" type="ORF">CSSPJE1EN1_LOCUS7314</name>
</gene>
<evidence type="ECO:0000313" key="1">
    <source>
        <dbReference type="EMBL" id="CAK9261836.1"/>
    </source>
</evidence>
<evidence type="ECO:0008006" key="3">
    <source>
        <dbReference type="Google" id="ProtNLM"/>
    </source>
</evidence>